<accession>A0ABT5VTD8</accession>
<keyword evidence="2" id="KW-0813">Transport</keyword>
<dbReference type="PROSITE" id="PS51257">
    <property type="entry name" value="PROKAR_LIPOPROTEIN"/>
    <property type="match status" value="1"/>
</dbReference>
<name>A0ABT5VTD8_9BACT</name>
<comment type="similarity">
    <text evidence="1">Belongs to the bacterial solute-binding protein 9 family.</text>
</comment>
<sequence length="288" mass="32208">MNTINKIILFLFAIVVMSCQSGKIEKENNLLSVSILPQKYFIERIAGDDFKVNVLIPPGASPATYEPTPMQMTGVAKSIAYLRIGHIPFEHAWLSNLIEGAGEIKVVDLSKGIELVKGMAVKHGDHFHEGGIDPHVWSSPLSVKIIAKNTFETLVAYAPEKKGEYEKNYNAFLVELEELDRMALEAFQAKQGKSFMIFHPALSYLARDYGLNQISVELDGKEPSPTHMKHLVEEAKSKGINQIFVQKQFNVENAKAIMAEIGGEVIQIDPLSEDWLSEMKRIINILKD</sequence>
<dbReference type="Gene3D" id="3.40.50.1980">
    <property type="entry name" value="Nitrogenase molybdenum iron protein domain"/>
    <property type="match status" value="2"/>
</dbReference>
<dbReference type="PANTHER" id="PTHR42953">
    <property type="entry name" value="HIGH-AFFINITY ZINC UPTAKE SYSTEM PROTEIN ZNUA-RELATED"/>
    <property type="match status" value="1"/>
</dbReference>
<evidence type="ECO:0000313" key="4">
    <source>
        <dbReference type="EMBL" id="MDE5418690.1"/>
    </source>
</evidence>
<keyword evidence="3" id="KW-0732">Signal</keyword>
<dbReference type="RefSeq" id="WP_275110024.1">
    <property type="nucleotide sequence ID" value="NZ_JAKJSC010000002.1"/>
</dbReference>
<dbReference type="InterPro" id="IPR006127">
    <property type="entry name" value="ZnuA-like"/>
</dbReference>
<evidence type="ECO:0000256" key="1">
    <source>
        <dbReference type="ARBA" id="ARBA00011028"/>
    </source>
</evidence>
<keyword evidence="5" id="KW-1185">Reference proteome</keyword>
<evidence type="ECO:0000313" key="5">
    <source>
        <dbReference type="Proteomes" id="UP001528920"/>
    </source>
</evidence>
<evidence type="ECO:0000256" key="2">
    <source>
        <dbReference type="ARBA" id="ARBA00022448"/>
    </source>
</evidence>
<dbReference type="Proteomes" id="UP001528920">
    <property type="component" value="Unassembled WGS sequence"/>
</dbReference>
<organism evidence="4 5">
    <name type="scientific">Paralabilibaculum antarcticum</name>
    <dbReference type="NCBI Taxonomy" id="2912572"/>
    <lineage>
        <taxon>Bacteria</taxon>
        <taxon>Pseudomonadati</taxon>
        <taxon>Bacteroidota</taxon>
        <taxon>Bacteroidia</taxon>
        <taxon>Marinilabiliales</taxon>
        <taxon>Marinifilaceae</taxon>
        <taxon>Paralabilibaculum</taxon>
    </lineage>
</organism>
<dbReference type="InterPro" id="IPR050492">
    <property type="entry name" value="Bact_metal-bind_prot9"/>
</dbReference>
<dbReference type="PANTHER" id="PTHR42953:SF3">
    <property type="entry name" value="HIGH-AFFINITY ZINC UPTAKE SYSTEM PROTEIN ZNUA"/>
    <property type="match status" value="1"/>
</dbReference>
<evidence type="ECO:0000256" key="3">
    <source>
        <dbReference type="ARBA" id="ARBA00022729"/>
    </source>
</evidence>
<comment type="caution">
    <text evidence="4">The sequence shown here is derived from an EMBL/GenBank/DDBJ whole genome shotgun (WGS) entry which is preliminary data.</text>
</comment>
<dbReference type="SUPFAM" id="SSF53807">
    <property type="entry name" value="Helical backbone' metal receptor"/>
    <property type="match status" value="1"/>
</dbReference>
<dbReference type="Pfam" id="PF01297">
    <property type="entry name" value="ZnuA"/>
    <property type="match status" value="1"/>
</dbReference>
<dbReference type="EMBL" id="JAKJSC010000002">
    <property type="protein sequence ID" value="MDE5418690.1"/>
    <property type="molecule type" value="Genomic_DNA"/>
</dbReference>
<reference evidence="4 5" key="1">
    <citation type="submission" date="2022-01" db="EMBL/GenBank/DDBJ databases">
        <title>Labilibaculum sp. nov, a marine bacterium isolated from Antarctica.</title>
        <authorList>
            <person name="Dai W."/>
        </authorList>
    </citation>
    <scope>NUCLEOTIDE SEQUENCE [LARGE SCALE GENOMIC DNA]</scope>
    <source>
        <strain evidence="4 5">DW002</strain>
    </source>
</reference>
<protein>
    <submittedName>
        <fullName evidence="4">Zinc ABC transporter substrate-binding protein</fullName>
    </submittedName>
</protein>
<gene>
    <name evidence="4" type="ORF">L3049_11790</name>
</gene>
<proteinExistence type="inferred from homology"/>